<protein>
    <submittedName>
        <fullName evidence="6">TetR/AcrR family transcriptional regulator</fullName>
    </submittedName>
</protein>
<name>A0A8F5VMH0_METHU</name>
<feature type="DNA-binding region" description="H-T-H motif" evidence="4">
    <location>
        <begin position="35"/>
        <end position="54"/>
    </location>
</feature>
<dbReference type="Pfam" id="PF00440">
    <property type="entry name" value="TetR_N"/>
    <property type="match status" value="1"/>
</dbReference>
<evidence type="ECO:0000256" key="1">
    <source>
        <dbReference type="ARBA" id="ARBA00023015"/>
    </source>
</evidence>
<proteinExistence type="predicted"/>
<keyword evidence="1" id="KW-0805">Transcription regulation</keyword>
<gene>
    <name evidence="6" type="ORF">KSK55_12905</name>
</gene>
<dbReference type="AlphaFoldDB" id="A0A8F5VMH0"/>
<dbReference type="PANTHER" id="PTHR47506:SF1">
    <property type="entry name" value="HTH-TYPE TRANSCRIPTIONAL REGULATOR YJDC"/>
    <property type="match status" value="1"/>
</dbReference>
<dbReference type="OrthoDB" id="135877at2157"/>
<dbReference type="GO" id="GO:0003677">
    <property type="term" value="F:DNA binding"/>
    <property type="evidence" value="ECO:0007669"/>
    <property type="project" value="UniProtKB-UniRule"/>
</dbReference>
<dbReference type="Proteomes" id="UP000694228">
    <property type="component" value="Chromosome"/>
</dbReference>
<evidence type="ECO:0000313" key="6">
    <source>
        <dbReference type="EMBL" id="QXO94222.1"/>
    </source>
</evidence>
<keyword evidence="3" id="KW-0804">Transcription</keyword>
<dbReference type="FunFam" id="1.10.10.60:FF:000141">
    <property type="entry name" value="TetR family transcriptional regulator"/>
    <property type="match status" value="1"/>
</dbReference>
<evidence type="ECO:0000259" key="5">
    <source>
        <dbReference type="PROSITE" id="PS50977"/>
    </source>
</evidence>
<evidence type="ECO:0000256" key="3">
    <source>
        <dbReference type="ARBA" id="ARBA00023163"/>
    </source>
</evidence>
<dbReference type="InterPro" id="IPR001647">
    <property type="entry name" value="HTH_TetR"/>
</dbReference>
<keyword evidence="2 4" id="KW-0238">DNA-binding</keyword>
<feature type="domain" description="HTH tetR-type" evidence="5">
    <location>
        <begin position="12"/>
        <end position="72"/>
    </location>
</feature>
<organism evidence="6 7">
    <name type="scientific">Methanospirillum hungatei</name>
    <dbReference type="NCBI Taxonomy" id="2203"/>
    <lineage>
        <taxon>Archaea</taxon>
        <taxon>Methanobacteriati</taxon>
        <taxon>Methanobacteriota</taxon>
        <taxon>Stenosarchaea group</taxon>
        <taxon>Methanomicrobia</taxon>
        <taxon>Methanomicrobiales</taxon>
        <taxon>Methanospirillaceae</taxon>
        <taxon>Methanospirillum</taxon>
    </lineage>
</organism>
<sequence>MATADRRQREREQRRVEIIDVAEKLFYEKGFDNVSMDEIAEAVEISKGSLYLLFKNKDSLYFEIVSRVHREYHRQLMEKIDATATGGDQIRTMIKFLVEFTKNHRDYNTMSCTYGPVIYSRLDEAYDQILAQNAVEFNRWQHNAIRKGMDDGSIRKDLDPILLGIYISLISISVVSPHPIWEKGFQMAGIGYEQLVDNFLTFIEPSINHCGKNS</sequence>
<accession>A0A8F5VMH0</accession>
<dbReference type="PROSITE" id="PS50977">
    <property type="entry name" value="HTH_TETR_2"/>
    <property type="match status" value="1"/>
</dbReference>
<dbReference type="EMBL" id="CP077107">
    <property type="protein sequence ID" value="QXO94222.1"/>
    <property type="molecule type" value="Genomic_DNA"/>
</dbReference>
<reference evidence="6 7" key="1">
    <citation type="submission" date="2021-06" db="EMBL/GenBank/DDBJ databases">
        <title>Complete genome sequence of the secondary alcohol utilizing methanogen Methanospirillum hungatei strain GP1.</title>
        <authorList>
            <person name="Day L.A."/>
            <person name="Costa K.C."/>
        </authorList>
    </citation>
    <scope>NUCLEOTIDE SEQUENCE [LARGE SCALE GENOMIC DNA]</scope>
    <source>
        <strain evidence="6 7">GP1</strain>
    </source>
</reference>
<evidence type="ECO:0000256" key="2">
    <source>
        <dbReference type="ARBA" id="ARBA00023125"/>
    </source>
</evidence>
<evidence type="ECO:0000256" key="4">
    <source>
        <dbReference type="PROSITE-ProRule" id="PRU00335"/>
    </source>
</evidence>
<evidence type="ECO:0000313" key="7">
    <source>
        <dbReference type="Proteomes" id="UP000694228"/>
    </source>
</evidence>
<dbReference type="PANTHER" id="PTHR47506">
    <property type="entry name" value="TRANSCRIPTIONAL REGULATORY PROTEIN"/>
    <property type="match status" value="1"/>
</dbReference>